<evidence type="ECO:0000259" key="2">
    <source>
        <dbReference type="Pfam" id="PF04235"/>
    </source>
</evidence>
<dbReference type="Proteomes" id="UP000529417">
    <property type="component" value="Unassembled WGS sequence"/>
</dbReference>
<keyword evidence="4" id="KW-1185">Reference proteome</keyword>
<sequence length="384" mass="41602">MSTSGAERERHTLVDTLRAIVLAAVIVVNMMTMAGLAYMTPELRAAMLGPFDLAAWRFITVFLEGKALAAFSFMFGLSFSLIMRRAARADGPAALMFLRRLAVLGVIGLFNAVFLFWADILMSYAALGVILPLAARLSARVLLWISGALILAGPAVLGLAGLERPKPVPKGHLDSLDAYASSSFVDTIRQNWHMVMNAAEGGDSMLVLRFFILSGLFLLGLAVGKSGLLRRLPEYRDRLLRGGVVLLALGLGLKLMPEAAGVMSVRYLNTPVMALGYLMLLAHLLQRPGAAPLHQALAPLGRMSLTAYLMSAALGQAVFYGWGLQLIGQLGTVQVAGVALGIFTVLAGFAQLWFRHFLYGPWEWVWRSLTRLEVQPLHGARQVG</sequence>
<reference evidence="3 4" key="1">
    <citation type="journal article" date="2000" name="Arch. Microbiol.">
        <title>Rhodobaca bogoriensis gen. nov. and sp. nov., an alkaliphilic purple nonsulfur bacterium from African Rift Valley soda lakes.</title>
        <authorList>
            <person name="Milford A.D."/>
            <person name="Achenbach L.A."/>
            <person name="Jung D.O."/>
            <person name="Madigan M.T."/>
        </authorList>
    </citation>
    <scope>NUCLEOTIDE SEQUENCE [LARGE SCALE GENOMIC DNA]</scope>
    <source>
        <strain evidence="3 4">2376</strain>
    </source>
</reference>
<keyword evidence="1" id="KW-0812">Transmembrane</keyword>
<feature type="transmembrane region" description="Helical" evidence="1">
    <location>
        <begin position="20"/>
        <end position="38"/>
    </location>
</feature>
<dbReference type="InterPro" id="IPR052529">
    <property type="entry name" value="Bact_Transport_Assoc"/>
</dbReference>
<feature type="transmembrane region" description="Helical" evidence="1">
    <location>
        <begin position="335"/>
        <end position="354"/>
    </location>
</feature>
<feature type="domain" description="DUF418" evidence="2">
    <location>
        <begin position="224"/>
        <end position="371"/>
    </location>
</feature>
<evidence type="ECO:0000313" key="3">
    <source>
        <dbReference type="EMBL" id="NYS25156.1"/>
    </source>
</evidence>
<protein>
    <submittedName>
        <fullName evidence="3">DUF418 domain-containing protein</fullName>
    </submittedName>
</protein>
<dbReference type="EMBL" id="JACBXS010000015">
    <property type="protein sequence ID" value="NYS25156.1"/>
    <property type="molecule type" value="Genomic_DNA"/>
</dbReference>
<dbReference type="PANTHER" id="PTHR30590">
    <property type="entry name" value="INNER MEMBRANE PROTEIN"/>
    <property type="match status" value="1"/>
</dbReference>
<dbReference type="AlphaFoldDB" id="A0A7Z0HZI1"/>
<evidence type="ECO:0000313" key="4">
    <source>
        <dbReference type="Proteomes" id="UP000529417"/>
    </source>
</evidence>
<feature type="transmembrane region" description="Helical" evidence="1">
    <location>
        <begin position="102"/>
        <end position="135"/>
    </location>
</feature>
<feature type="transmembrane region" description="Helical" evidence="1">
    <location>
        <begin position="206"/>
        <end position="224"/>
    </location>
</feature>
<feature type="transmembrane region" description="Helical" evidence="1">
    <location>
        <begin position="305"/>
        <end position="323"/>
    </location>
</feature>
<dbReference type="Pfam" id="PF04235">
    <property type="entry name" value="DUF418"/>
    <property type="match status" value="1"/>
</dbReference>
<dbReference type="RefSeq" id="WP_179905860.1">
    <property type="nucleotide sequence ID" value="NZ_JACBXS010000015.1"/>
</dbReference>
<feature type="transmembrane region" description="Helical" evidence="1">
    <location>
        <begin position="58"/>
        <end position="82"/>
    </location>
</feature>
<feature type="transmembrane region" description="Helical" evidence="1">
    <location>
        <begin position="268"/>
        <end position="285"/>
    </location>
</feature>
<organism evidence="3 4">
    <name type="scientific">Rhabdonatronobacter sediminivivens</name>
    <dbReference type="NCBI Taxonomy" id="2743469"/>
    <lineage>
        <taxon>Bacteria</taxon>
        <taxon>Pseudomonadati</taxon>
        <taxon>Pseudomonadota</taxon>
        <taxon>Alphaproteobacteria</taxon>
        <taxon>Rhodobacterales</taxon>
        <taxon>Paracoccaceae</taxon>
        <taxon>Rhabdonatronobacter</taxon>
    </lineage>
</organism>
<keyword evidence="1" id="KW-1133">Transmembrane helix</keyword>
<dbReference type="InterPro" id="IPR007349">
    <property type="entry name" value="DUF418"/>
</dbReference>
<gene>
    <name evidence="3" type="ORF">HUK65_09145</name>
</gene>
<feature type="transmembrane region" description="Helical" evidence="1">
    <location>
        <begin position="239"/>
        <end position="256"/>
    </location>
</feature>
<proteinExistence type="predicted"/>
<keyword evidence="1" id="KW-0472">Membrane</keyword>
<name>A0A7Z0HZI1_9RHOB</name>
<comment type="caution">
    <text evidence="3">The sequence shown here is derived from an EMBL/GenBank/DDBJ whole genome shotgun (WGS) entry which is preliminary data.</text>
</comment>
<dbReference type="PANTHER" id="PTHR30590:SF2">
    <property type="entry name" value="INNER MEMBRANE PROTEIN"/>
    <property type="match status" value="1"/>
</dbReference>
<feature type="transmembrane region" description="Helical" evidence="1">
    <location>
        <begin position="141"/>
        <end position="162"/>
    </location>
</feature>
<accession>A0A7Z0HZI1</accession>
<evidence type="ECO:0000256" key="1">
    <source>
        <dbReference type="SAM" id="Phobius"/>
    </source>
</evidence>